<dbReference type="GO" id="GO:0016491">
    <property type="term" value="F:oxidoreductase activity"/>
    <property type="evidence" value="ECO:0007669"/>
    <property type="project" value="UniProtKB-KW"/>
</dbReference>
<dbReference type="Gene3D" id="3.40.462.20">
    <property type="match status" value="1"/>
</dbReference>
<dbReference type="GO" id="GO:0071949">
    <property type="term" value="F:FAD binding"/>
    <property type="evidence" value="ECO:0007669"/>
    <property type="project" value="InterPro"/>
</dbReference>
<dbReference type="KEGG" id="sbae:DSM104329_00941"/>
<sequence length="430" mass="44735">MRTLDEILVAVDRAYEVHPQAGEPADGAVPVALGLPESVEEVCALVDHARTEGLRIAVHTTGRGVRQTGPLDETLLIRMSGLTGATLDARAEVVRAAGGCLWSDVSRVAAPAGLAAMAVTTASVGVAGSVLAGGVGWLSRRHGLASESVRAVELVTGDGRIVRADADHERDLFWALRGGGGGLGVVTAVELRVVATGTMHAGVLAWPGRHAPEVLHAWRAWTHGAPREATSIARLVGGGADAPTAYVEAVVLDGPQASAALLAPLRALGPEGDTFASCAPPVLDRLHFDVLGRRPVLYDHLLLDQLPHEAVDALLDVAGPAARFPMLDVELRHLGGALNDRGRDCGALGALDADYLLVVAADPSAAQIVRDVVDAMSPWAAGHIFPSFAGAETAEDDVFVSASLRRLSAVKALYDREDRFTSALAPSPVR</sequence>
<reference evidence="7" key="1">
    <citation type="journal article" date="2022" name="Int. J. Syst. Evol. Microbiol.">
        <title>Pseudomonas aegrilactucae sp. nov. and Pseudomonas morbosilactucae sp. nov., pathogens causing bacterial rot of lettuce in Japan.</title>
        <authorList>
            <person name="Sawada H."/>
            <person name="Fujikawa T."/>
            <person name="Satou M."/>
        </authorList>
    </citation>
    <scope>NUCLEOTIDE SEQUENCE</scope>
    <source>
        <strain evidence="7">0166_1</strain>
    </source>
</reference>
<dbReference type="SUPFAM" id="SSF56176">
    <property type="entry name" value="FAD-binding/transporter-associated domain-like"/>
    <property type="match status" value="1"/>
</dbReference>
<keyword evidence="3" id="KW-0285">Flavoprotein</keyword>
<dbReference type="InterPro" id="IPR016166">
    <property type="entry name" value="FAD-bd_PCMH"/>
</dbReference>
<evidence type="ECO:0000256" key="1">
    <source>
        <dbReference type="ARBA" id="ARBA00001974"/>
    </source>
</evidence>
<dbReference type="RefSeq" id="WP_259314229.1">
    <property type="nucleotide sequence ID" value="NZ_CP087164.1"/>
</dbReference>
<protein>
    <submittedName>
        <fullName evidence="7">Mitomycin radical oxidase</fullName>
        <ecNumber evidence="7">1.5.3.-</ecNumber>
    </submittedName>
</protein>
<dbReference type="PROSITE" id="PS51387">
    <property type="entry name" value="FAD_PCMH"/>
    <property type="match status" value="1"/>
</dbReference>
<evidence type="ECO:0000256" key="2">
    <source>
        <dbReference type="ARBA" id="ARBA00005466"/>
    </source>
</evidence>
<dbReference type="AlphaFoldDB" id="A0A9E6XU56"/>
<evidence type="ECO:0000259" key="6">
    <source>
        <dbReference type="PROSITE" id="PS51387"/>
    </source>
</evidence>
<dbReference type="InterPro" id="IPR036318">
    <property type="entry name" value="FAD-bd_PCMH-like_sf"/>
</dbReference>
<dbReference type="EC" id="1.5.3.-" evidence="7"/>
<dbReference type="PANTHER" id="PTHR42973:SF39">
    <property type="entry name" value="FAD-BINDING PCMH-TYPE DOMAIN-CONTAINING PROTEIN"/>
    <property type="match status" value="1"/>
</dbReference>
<name>A0A9E6XU56_9ACTN</name>
<keyword evidence="4" id="KW-0274">FAD</keyword>
<dbReference type="Gene3D" id="3.30.465.10">
    <property type="match status" value="1"/>
</dbReference>
<dbReference type="EMBL" id="CP087164">
    <property type="protein sequence ID" value="UGS34562.1"/>
    <property type="molecule type" value="Genomic_DNA"/>
</dbReference>
<accession>A0A9E6XU56</accession>
<gene>
    <name evidence="7" type="primary">mcrA_2</name>
    <name evidence="7" type="ORF">DSM104329_00941</name>
</gene>
<proteinExistence type="inferred from homology"/>
<comment type="similarity">
    <text evidence="2">Belongs to the oxygen-dependent FAD-linked oxidoreductase family.</text>
</comment>
<keyword evidence="8" id="KW-1185">Reference proteome</keyword>
<dbReference type="InterPro" id="IPR050416">
    <property type="entry name" value="FAD-linked_Oxidoreductase"/>
</dbReference>
<dbReference type="InterPro" id="IPR006094">
    <property type="entry name" value="Oxid_FAD_bind_N"/>
</dbReference>
<dbReference type="Pfam" id="PF01565">
    <property type="entry name" value="FAD_binding_4"/>
    <property type="match status" value="1"/>
</dbReference>
<keyword evidence="5 7" id="KW-0560">Oxidoreductase</keyword>
<feature type="domain" description="FAD-binding PCMH-type" evidence="6">
    <location>
        <begin position="21"/>
        <end position="196"/>
    </location>
</feature>
<dbReference type="Proteomes" id="UP001162834">
    <property type="component" value="Chromosome"/>
</dbReference>
<evidence type="ECO:0000256" key="4">
    <source>
        <dbReference type="ARBA" id="ARBA00022827"/>
    </source>
</evidence>
<evidence type="ECO:0000313" key="7">
    <source>
        <dbReference type="EMBL" id="UGS34562.1"/>
    </source>
</evidence>
<dbReference type="InterPro" id="IPR016169">
    <property type="entry name" value="FAD-bd_PCMH_sub2"/>
</dbReference>
<organism evidence="7 8">
    <name type="scientific">Capillimicrobium parvum</name>
    <dbReference type="NCBI Taxonomy" id="2884022"/>
    <lineage>
        <taxon>Bacteria</taxon>
        <taxon>Bacillati</taxon>
        <taxon>Actinomycetota</taxon>
        <taxon>Thermoleophilia</taxon>
        <taxon>Solirubrobacterales</taxon>
        <taxon>Capillimicrobiaceae</taxon>
        <taxon>Capillimicrobium</taxon>
    </lineage>
</organism>
<evidence type="ECO:0000256" key="3">
    <source>
        <dbReference type="ARBA" id="ARBA00022630"/>
    </source>
</evidence>
<comment type="cofactor">
    <cofactor evidence="1">
        <name>FAD</name>
        <dbReference type="ChEBI" id="CHEBI:57692"/>
    </cofactor>
</comment>
<evidence type="ECO:0000313" key="8">
    <source>
        <dbReference type="Proteomes" id="UP001162834"/>
    </source>
</evidence>
<dbReference type="PANTHER" id="PTHR42973">
    <property type="entry name" value="BINDING OXIDOREDUCTASE, PUTATIVE (AFU_ORTHOLOGUE AFUA_1G17690)-RELATED"/>
    <property type="match status" value="1"/>
</dbReference>
<evidence type="ECO:0000256" key="5">
    <source>
        <dbReference type="ARBA" id="ARBA00023002"/>
    </source>
</evidence>